<keyword evidence="1" id="KW-1133">Transmembrane helix</keyword>
<dbReference type="PANTHER" id="PTHR33444">
    <property type="entry name" value="SI:DKEY-19B23.12-RELATED"/>
    <property type="match status" value="1"/>
</dbReference>
<reference evidence="2 3" key="2">
    <citation type="submission" date="2019-01" db="EMBL/GenBank/DDBJ databases">
        <title>A chromosome length genome reference of the Java medaka (oryzias javanicus).</title>
        <authorList>
            <person name="Herpin A."/>
            <person name="Takehana Y."/>
            <person name="Naruse K."/>
            <person name="Ansai S."/>
            <person name="Kawaguchi M."/>
        </authorList>
    </citation>
    <scope>NUCLEOTIDE SEQUENCE [LARGE SCALE GENOMIC DNA]</scope>
    <source>
        <strain evidence="2">RS831</strain>
        <tissue evidence="2">Whole body</tissue>
    </source>
</reference>
<evidence type="ECO:0000313" key="3">
    <source>
        <dbReference type="Proteomes" id="UP000283210"/>
    </source>
</evidence>
<dbReference type="InterPro" id="IPR040350">
    <property type="entry name" value="TMEM272"/>
</dbReference>
<feature type="transmembrane region" description="Helical" evidence="1">
    <location>
        <begin position="47"/>
        <end position="74"/>
    </location>
</feature>
<dbReference type="EMBL" id="CM012447">
    <property type="protein sequence ID" value="RVE67248.1"/>
    <property type="molecule type" value="Genomic_DNA"/>
</dbReference>
<protein>
    <submittedName>
        <fullName evidence="2">Uncharacterized protein</fullName>
    </submittedName>
</protein>
<accession>A0A437CX51</accession>
<dbReference type="PANTHER" id="PTHR33444:SF2">
    <property type="entry name" value="MARVEL DOMAIN-CONTAINING PROTEIN"/>
    <property type="match status" value="1"/>
</dbReference>
<reference evidence="2 3" key="1">
    <citation type="submission" date="2018-11" db="EMBL/GenBank/DDBJ databases">
        <authorList>
            <person name="Lopez-Roques C."/>
            <person name="Donnadieu C."/>
            <person name="Bouchez O."/>
            <person name="Klopp C."/>
            <person name="Cabau C."/>
            <person name="Zahm M."/>
        </authorList>
    </citation>
    <scope>NUCLEOTIDE SEQUENCE [LARGE SCALE GENOMIC DNA]</scope>
    <source>
        <strain evidence="2">RS831</strain>
        <tissue evidence="2">Whole body</tissue>
    </source>
</reference>
<dbReference type="AlphaFoldDB" id="A0A437CX51"/>
<dbReference type="Proteomes" id="UP000283210">
    <property type="component" value="Chromosome 11"/>
</dbReference>
<feature type="transmembrane region" description="Helical" evidence="1">
    <location>
        <begin position="94"/>
        <end position="121"/>
    </location>
</feature>
<name>A0A437CX51_ORYJA</name>
<gene>
    <name evidence="2" type="ORF">OJAV_G00115720</name>
</gene>
<sequence>MDFRSNSPVLTASTVVLNMIWWMVMIAAVGVGILHRDQCPLEPHIPVYLTVTGASGICSLLACFTWLITGSFWVYSVYPPSSSGWDRSCHRTTYMLAFTVTTLLWGAVGLCCCGSLLLCVFSRTCDRCTYETLDGSNEPAQTRT</sequence>
<organism evidence="2 3">
    <name type="scientific">Oryzias javanicus</name>
    <name type="common">Javanese ricefish</name>
    <name type="synonym">Aplocheilus javanicus</name>
    <dbReference type="NCBI Taxonomy" id="123683"/>
    <lineage>
        <taxon>Eukaryota</taxon>
        <taxon>Metazoa</taxon>
        <taxon>Chordata</taxon>
        <taxon>Craniata</taxon>
        <taxon>Vertebrata</taxon>
        <taxon>Euteleostomi</taxon>
        <taxon>Actinopterygii</taxon>
        <taxon>Neopterygii</taxon>
        <taxon>Teleostei</taxon>
        <taxon>Neoteleostei</taxon>
        <taxon>Acanthomorphata</taxon>
        <taxon>Ovalentaria</taxon>
        <taxon>Atherinomorphae</taxon>
        <taxon>Beloniformes</taxon>
        <taxon>Adrianichthyidae</taxon>
        <taxon>Oryziinae</taxon>
        <taxon>Oryzias</taxon>
    </lineage>
</organism>
<keyword evidence="3" id="KW-1185">Reference proteome</keyword>
<evidence type="ECO:0000256" key="1">
    <source>
        <dbReference type="SAM" id="Phobius"/>
    </source>
</evidence>
<keyword evidence="1" id="KW-0472">Membrane</keyword>
<proteinExistence type="predicted"/>
<feature type="transmembrane region" description="Helical" evidence="1">
    <location>
        <begin position="12"/>
        <end position="35"/>
    </location>
</feature>
<keyword evidence="1" id="KW-0812">Transmembrane</keyword>
<evidence type="ECO:0000313" key="2">
    <source>
        <dbReference type="EMBL" id="RVE67248.1"/>
    </source>
</evidence>
<dbReference type="OrthoDB" id="6157510at2759"/>